<dbReference type="RefSeq" id="WP_130503061.1">
    <property type="nucleotide sequence ID" value="NZ_SHLI01000001.1"/>
</dbReference>
<dbReference type="Pfam" id="PF09979">
    <property type="entry name" value="DUF2213"/>
    <property type="match status" value="1"/>
</dbReference>
<evidence type="ECO:0000313" key="2">
    <source>
        <dbReference type="Proteomes" id="UP000292298"/>
    </source>
</evidence>
<dbReference type="Proteomes" id="UP000292298">
    <property type="component" value="Unassembled WGS sequence"/>
</dbReference>
<name>A0A4Q8D0D4_9GAMM</name>
<sequence length="149" mass="15833">MKAKLFRKVPFARTGQQTYMASELGMTGDAMVTVDRPAVAVQASAESFNGVPVTIDHPPALMDSQAVQRDAVGLVSEVTFDGATGQLKGDLLVWDAKAIRAIAQGTRELSAGYTAEYRADGSRYRQESVVGNHIALVKHGRAGSAVRIG</sequence>
<evidence type="ECO:0000313" key="1">
    <source>
        <dbReference type="EMBL" id="RZU98776.1"/>
    </source>
</evidence>
<protein>
    <submittedName>
        <fullName evidence="1">Uncharacterized protein DUF2213</fullName>
    </submittedName>
</protein>
<gene>
    <name evidence="1" type="ORF">EV698_1038</name>
</gene>
<accession>A0A4Q8D0D4</accession>
<comment type="caution">
    <text evidence="1">The sequence shown here is derived from an EMBL/GenBank/DDBJ whole genome shotgun (WGS) entry which is preliminary data.</text>
</comment>
<keyword evidence="2" id="KW-1185">Reference proteome</keyword>
<dbReference type="OrthoDB" id="9813763at2"/>
<dbReference type="EMBL" id="SHLI01000001">
    <property type="protein sequence ID" value="RZU98776.1"/>
    <property type="molecule type" value="Genomic_DNA"/>
</dbReference>
<organism evidence="1 2">
    <name type="scientific">Spiribacter vilamensis</name>
    <dbReference type="NCBI Taxonomy" id="531306"/>
    <lineage>
        <taxon>Bacteria</taxon>
        <taxon>Pseudomonadati</taxon>
        <taxon>Pseudomonadota</taxon>
        <taxon>Gammaproteobacteria</taxon>
        <taxon>Chromatiales</taxon>
        <taxon>Ectothiorhodospiraceae</taxon>
        <taxon>Spiribacter</taxon>
    </lineage>
</organism>
<dbReference type="InterPro" id="IPR016913">
    <property type="entry name" value="UCP029215"/>
</dbReference>
<dbReference type="AlphaFoldDB" id="A0A4Q8D0D4"/>
<reference evidence="1 2" key="1">
    <citation type="submission" date="2019-02" db="EMBL/GenBank/DDBJ databases">
        <title>Genomic Encyclopedia of Type Strains, Phase IV (KMG-IV): sequencing the most valuable type-strain genomes for metagenomic binning, comparative biology and taxonomic classification.</title>
        <authorList>
            <person name="Goeker M."/>
        </authorList>
    </citation>
    <scope>NUCLEOTIDE SEQUENCE [LARGE SCALE GENOMIC DNA]</scope>
    <source>
        <strain evidence="1 2">DSM 21056</strain>
    </source>
</reference>
<proteinExistence type="predicted"/>